<dbReference type="Pfam" id="PF00593">
    <property type="entry name" value="TonB_dep_Rec_b-barrel"/>
    <property type="match status" value="1"/>
</dbReference>
<comment type="subcellular location">
    <subcellularLocation>
        <location evidence="1 14">Cell outer membrane</location>
        <topology evidence="1 14">Multi-pass membrane protein</topology>
    </subcellularLocation>
</comment>
<keyword evidence="3 14" id="KW-0813">Transport</keyword>
<dbReference type="InterPro" id="IPR010917">
    <property type="entry name" value="TonB_rcpt_CS"/>
</dbReference>
<proteinExistence type="inferred from homology"/>
<keyword evidence="11 14" id="KW-0472">Membrane</keyword>
<dbReference type="InterPro" id="IPR013784">
    <property type="entry name" value="Carb-bd-like_fold"/>
</dbReference>
<keyword evidence="9" id="KW-0406">Ion transport</keyword>
<evidence type="ECO:0000256" key="1">
    <source>
        <dbReference type="ARBA" id="ARBA00004571"/>
    </source>
</evidence>
<dbReference type="InterPro" id="IPR000531">
    <property type="entry name" value="Beta-barrel_TonB"/>
</dbReference>
<dbReference type="InterPro" id="IPR039426">
    <property type="entry name" value="TonB-dep_rcpt-like"/>
</dbReference>
<dbReference type="InterPro" id="IPR037066">
    <property type="entry name" value="Plug_dom_sf"/>
</dbReference>
<evidence type="ECO:0000256" key="7">
    <source>
        <dbReference type="ARBA" id="ARBA00022729"/>
    </source>
</evidence>
<evidence type="ECO:0000256" key="9">
    <source>
        <dbReference type="ARBA" id="ARBA00023065"/>
    </source>
</evidence>
<name>A0ABS8MY31_9FLAO</name>
<evidence type="ECO:0000256" key="3">
    <source>
        <dbReference type="ARBA" id="ARBA00022448"/>
    </source>
</evidence>
<dbReference type="Proteomes" id="UP001430919">
    <property type="component" value="Unassembled WGS sequence"/>
</dbReference>
<comment type="caution">
    <text evidence="18">The sequence shown here is derived from an EMBL/GenBank/DDBJ whole genome shotgun (WGS) entry which is preliminary data.</text>
</comment>
<dbReference type="SUPFAM" id="SSF49452">
    <property type="entry name" value="Starch-binding domain-like"/>
    <property type="match status" value="1"/>
</dbReference>
<evidence type="ECO:0000256" key="4">
    <source>
        <dbReference type="ARBA" id="ARBA00022452"/>
    </source>
</evidence>
<evidence type="ECO:0000256" key="8">
    <source>
        <dbReference type="ARBA" id="ARBA00023004"/>
    </source>
</evidence>
<evidence type="ECO:0000313" key="18">
    <source>
        <dbReference type="EMBL" id="MCC9073684.1"/>
    </source>
</evidence>
<dbReference type="Gene3D" id="2.170.130.10">
    <property type="entry name" value="TonB-dependent receptor, plug domain"/>
    <property type="match status" value="1"/>
</dbReference>
<accession>A0ABS8MY31</accession>
<keyword evidence="13 14" id="KW-0998">Cell outer membrane</keyword>
<keyword evidence="12 18" id="KW-0675">Receptor</keyword>
<evidence type="ECO:0000256" key="5">
    <source>
        <dbReference type="ARBA" id="ARBA00022496"/>
    </source>
</evidence>
<gene>
    <name evidence="18" type="ORF">LNQ49_19060</name>
</gene>
<dbReference type="RefSeq" id="WP_229990595.1">
    <property type="nucleotide sequence ID" value="NZ_JAJJMO010000001.1"/>
</dbReference>
<evidence type="ECO:0000256" key="15">
    <source>
        <dbReference type="RuleBase" id="RU003357"/>
    </source>
</evidence>
<evidence type="ECO:0000259" key="17">
    <source>
        <dbReference type="Pfam" id="PF07715"/>
    </source>
</evidence>
<evidence type="ECO:0000256" key="14">
    <source>
        <dbReference type="PROSITE-ProRule" id="PRU01360"/>
    </source>
</evidence>
<keyword evidence="19" id="KW-1185">Reference proteome</keyword>
<dbReference type="Pfam" id="PF07715">
    <property type="entry name" value="Plug"/>
    <property type="match status" value="1"/>
</dbReference>
<dbReference type="NCBIfam" id="TIGR01783">
    <property type="entry name" value="TonB-siderophor"/>
    <property type="match status" value="1"/>
</dbReference>
<keyword evidence="7" id="KW-0732">Signal</keyword>
<dbReference type="PROSITE" id="PS52016">
    <property type="entry name" value="TONB_DEPENDENT_REC_3"/>
    <property type="match status" value="1"/>
</dbReference>
<dbReference type="Gene3D" id="2.60.40.1120">
    <property type="entry name" value="Carboxypeptidase-like, regulatory domain"/>
    <property type="match status" value="1"/>
</dbReference>
<evidence type="ECO:0000259" key="16">
    <source>
        <dbReference type="Pfam" id="PF00593"/>
    </source>
</evidence>
<evidence type="ECO:0000256" key="6">
    <source>
        <dbReference type="ARBA" id="ARBA00022692"/>
    </source>
</evidence>
<keyword evidence="5" id="KW-0410">Iron transport</keyword>
<dbReference type="PANTHER" id="PTHR32552">
    <property type="entry name" value="FERRICHROME IRON RECEPTOR-RELATED"/>
    <property type="match status" value="1"/>
</dbReference>
<organism evidence="18 19">
    <name type="scientific">Flavobacterium pisciphilum</name>
    <dbReference type="NCBI Taxonomy" id="2893755"/>
    <lineage>
        <taxon>Bacteria</taxon>
        <taxon>Pseudomonadati</taxon>
        <taxon>Bacteroidota</taxon>
        <taxon>Flavobacteriia</taxon>
        <taxon>Flavobacteriales</taxon>
        <taxon>Flavobacteriaceae</taxon>
        <taxon>Flavobacterium</taxon>
    </lineage>
</organism>
<evidence type="ECO:0000256" key="2">
    <source>
        <dbReference type="ARBA" id="ARBA00009810"/>
    </source>
</evidence>
<dbReference type="PROSITE" id="PS01156">
    <property type="entry name" value="TONB_DEPENDENT_REC_2"/>
    <property type="match status" value="1"/>
</dbReference>
<comment type="similarity">
    <text evidence="2 14 15">Belongs to the TonB-dependent receptor family.</text>
</comment>
<protein>
    <submittedName>
        <fullName evidence="18">TonB-dependent receptor</fullName>
    </submittedName>
</protein>
<dbReference type="Pfam" id="PF13715">
    <property type="entry name" value="CarbopepD_reg_2"/>
    <property type="match status" value="1"/>
</dbReference>
<evidence type="ECO:0000256" key="13">
    <source>
        <dbReference type="ARBA" id="ARBA00023237"/>
    </source>
</evidence>
<evidence type="ECO:0000313" key="19">
    <source>
        <dbReference type="Proteomes" id="UP001430919"/>
    </source>
</evidence>
<feature type="domain" description="TonB-dependent receptor-like beta-barrel" evidence="16">
    <location>
        <begin position="356"/>
        <end position="793"/>
    </location>
</feature>
<keyword evidence="4 14" id="KW-1134">Transmembrane beta strand</keyword>
<dbReference type="Gene3D" id="2.40.170.20">
    <property type="entry name" value="TonB-dependent receptor, beta-barrel domain"/>
    <property type="match status" value="1"/>
</dbReference>
<dbReference type="PANTHER" id="PTHR32552:SF68">
    <property type="entry name" value="FERRICHROME OUTER MEMBRANE TRANSPORTER_PHAGE RECEPTOR"/>
    <property type="match status" value="1"/>
</dbReference>
<keyword evidence="10 15" id="KW-0798">TonB box</keyword>
<dbReference type="SUPFAM" id="SSF56935">
    <property type="entry name" value="Porins"/>
    <property type="match status" value="1"/>
</dbReference>
<keyword evidence="8" id="KW-0408">Iron</keyword>
<keyword evidence="6 14" id="KW-0812">Transmembrane</keyword>
<dbReference type="InterPro" id="IPR012910">
    <property type="entry name" value="Plug_dom"/>
</dbReference>
<dbReference type="InterPro" id="IPR010105">
    <property type="entry name" value="TonB_sidphr_rcpt"/>
</dbReference>
<dbReference type="InterPro" id="IPR036942">
    <property type="entry name" value="Beta-barrel_TonB_sf"/>
</dbReference>
<evidence type="ECO:0000256" key="12">
    <source>
        <dbReference type="ARBA" id="ARBA00023170"/>
    </source>
</evidence>
<evidence type="ECO:0000256" key="10">
    <source>
        <dbReference type="ARBA" id="ARBA00023077"/>
    </source>
</evidence>
<feature type="domain" description="TonB-dependent receptor plug" evidence="17">
    <location>
        <begin position="143"/>
        <end position="237"/>
    </location>
</feature>
<evidence type="ECO:0000256" key="11">
    <source>
        <dbReference type="ARBA" id="ARBA00023136"/>
    </source>
</evidence>
<dbReference type="CDD" id="cd01347">
    <property type="entry name" value="ligand_gated_channel"/>
    <property type="match status" value="1"/>
</dbReference>
<reference evidence="18" key="1">
    <citation type="submission" date="2021-11" db="EMBL/GenBank/DDBJ databases">
        <title>Description of novel Flavobacterium species.</title>
        <authorList>
            <person name="Saticioglu I.B."/>
            <person name="Ay H."/>
            <person name="Altun S."/>
            <person name="Duman M."/>
        </authorList>
    </citation>
    <scope>NUCLEOTIDE SEQUENCE</scope>
    <source>
        <strain evidence="18">F-65</strain>
    </source>
</reference>
<sequence length="822" mass="90917">MKYLNQQIPQFIVVTFLLLFFSTNIFAQQSFGSLKGIVTTSDGQAASDVSVILKNTKYSTTTNEYGAFEFNRVKPNDYTLQISLNGYETLEQQVSVSEKNTTALELQLTVSNKQLKEVIVTSNRGKAFPKQSNYVSRMPLKNIENPQVYNVVSADLLKEQAITNYEDAMKNVPGIQKIWESTGRGGDGGSYYSLRGFETQANIVNGLPGLSNGSLDPANIERIEVIKGPSGTLFGSSLISYGGLINTVTKKPYTGFGAEVSYLAGSFGLNRVTADVNTTVDEADDVAIRINAAYQTENSFQDAGFRTSFFVAPVLSYKVNEKLSFLINTEFMQEEKTTPSMLFLGRNSPVQYANMSDLNYNTKLSFYSNDLAIKNPKYNLQGQMNYKISDQWTSQTALSRGSTRANGYYSYIYDNENGQRDFSILITREQSQTITTDFQQNFIGDFKIGNMRNRLVVGVDYFAKNTIYNGSGWGWVYNVNAQGDKNYIDPATGLVVPGDPAKERVLTQSSIDNILSTTGVKDNNIKDATYSVYASDVINITPKLIAMASLRLDYFDTEGNIKTDADDYTQTALSPKFGLLYQPIEDKLALFANYMNGFKNVGPVQTANPDGSDPTSKSFKPEHANQVEFGIKANLLGDKLNATISYYDIKVADLVTADPSNIHNSLQGGEAQSRGFEFDLNANPIKGLNIIAGYSYNDSKIVKGDESNVWLETGKRPIWSGPENLINLWATYKFDYGSLEGFGLGFGGNYASDNITLDSKVTGKFVIPSYTVINGSVFYGGNKFRVALNINNIANKEYFNGGWSTINPQKPRNVVASFTYKF</sequence>
<dbReference type="EMBL" id="JAJJMO010000001">
    <property type="protein sequence ID" value="MCC9073684.1"/>
    <property type="molecule type" value="Genomic_DNA"/>
</dbReference>